<dbReference type="SMART" id="SM00409">
    <property type="entry name" value="IG"/>
    <property type="match status" value="1"/>
</dbReference>
<dbReference type="GO" id="GO:0042101">
    <property type="term" value="C:T cell receptor complex"/>
    <property type="evidence" value="ECO:0007669"/>
    <property type="project" value="UniProtKB-KW"/>
</dbReference>
<dbReference type="Gene3D" id="2.60.40.10">
    <property type="entry name" value="Immunoglobulins"/>
    <property type="match status" value="1"/>
</dbReference>
<keyword evidence="6" id="KW-0325">Glycoprotein</keyword>
<comment type="subcellular location">
    <subcellularLocation>
        <location evidence="1">Cell membrane</location>
    </subcellularLocation>
</comment>
<dbReference type="PANTHER" id="PTHR19339">
    <property type="entry name" value="T CELL RECEPTOR ALPHA VARIABLE 39"/>
    <property type="match status" value="1"/>
</dbReference>
<dbReference type="InterPro" id="IPR007110">
    <property type="entry name" value="Ig-like_dom"/>
</dbReference>
<dbReference type="Proteomes" id="UP000694569">
    <property type="component" value="Unplaced"/>
</dbReference>
<evidence type="ECO:0000256" key="2">
    <source>
        <dbReference type="ARBA" id="ARBA00022475"/>
    </source>
</evidence>
<keyword evidence="11" id="KW-1185">Reference proteome</keyword>
<dbReference type="PANTHER" id="PTHR19339:SF5">
    <property type="entry name" value="IG-LIKE DOMAIN-CONTAINING PROTEIN"/>
    <property type="match status" value="1"/>
</dbReference>
<protein>
    <recommendedName>
        <fullName evidence="9">Ig-like domain-containing protein</fullName>
    </recommendedName>
</protein>
<organism evidence="10 11">
    <name type="scientific">Leptobrachium leishanense</name>
    <name type="common">Leishan spiny toad</name>
    <dbReference type="NCBI Taxonomy" id="445787"/>
    <lineage>
        <taxon>Eukaryota</taxon>
        <taxon>Metazoa</taxon>
        <taxon>Chordata</taxon>
        <taxon>Craniata</taxon>
        <taxon>Vertebrata</taxon>
        <taxon>Euteleostomi</taxon>
        <taxon>Amphibia</taxon>
        <taxon>Batrachia</taxon>
        <taxon>Anura</taxon>
        <taxon>Pelobatoidea</taxon>
        <taxon>Megophryidae</taxon>
        <taxon>Leptobrachium</taxon>
    </lineage>
</organism>
<dbReference type="InterPro" id="IPR013106">
    <property type="entry name" value="Ig_V-set"/>
</dbReference>
<keyword evidence="8" id="KW-1064">Adaptive immunity</keyword>
<dbReference type="InterPro" id="IPR003599">
    <property type="entry name" value="Ig_sub"/>
</dbReference>
<keyword evidence="2" id="KW-1003">Cell membrane</keyword>
<dbReference type="SMART" id="SM00406">
    <property type="entry name" value="IGv"/>
    <property type="match status" value="1"/>
</dbReference>
<dbReference type="PROSITE" id="PS50835">
    <property type="entry name" value="IG_LIKE"/>
    <property type="match status" value="1"/>
</dbReference>
<evidence type="ECO:0000256" key="6">
    <source>
        <dbReference type="ARBA" id="ARBA00023180"/>
    </source>
</evidence>
<name>A0A8C5M459_9ANUR</name>
<evidence type="ECO:0000256" key="5">
    <source>
        <dbReference type="ARBA" id="ARBA00023157"/>
    </source>
</evidence>
<dbReference type="Pfam" id="PF07686">
    <property type="entry name" value="V-set"/>
    <property type="match status" value="1"/>
</dbReference>
<dbReference type="Ensembl" id="ENSLLET00000009589.1">
    <property type="protein sequence ID" value="ENSLLEP00000009232.1"/>
    <property type="gene ID" value="ENSLLEG00000005892.1"/>
</dbReference>
<accession>A0A8C5M459</accession>
<keyword evidence="4" id="KW-0472">Membrane</keyword>
<evidence type="ECO:0000256" key="7">
    <source>
        <dbReference type="ARBA" id="ARBA00038651"/>
    </source>
</evidence>
<reference evidence="10" key="1">
    <citation type="submission" date="2025-08" db="UniProtKB">
        <authorList>
            <consortium name="Ensembl"/>
        </authorList>
    </citation>
    <scope>IDENTIFICATION</scope>
</reference>
<evidence type="ECO:0000256" key="4">
    <source>
        <dbReference type="ARBA" id="ARBA00023136"/>
    </source>
</evidence>
<keyword evidence="8" id="KW-1279">T cell receptor</keyword>
<dbReference type="InterPro" id="IPR036179">
    <property type="entry name" value="Ig-like_dom_sf"/>
</dbReference>
<evidence type="ECO:0000259" key="9">
    <source>
        <dbReference type="PROSITE" id="PS50835"/>
    </source>
</evidence>
<comment type="subunit">
    <text evidence="7">Alpha-beta TR is a heterodimer composed of an alpha and beta chain; disulfide-linked. The alpha-beta TR is associated with the transmembrane signaling CD3 coreceptor proteins to form the TR-CD3 (TcR or TCR). The assembly of alpha-beta TR heterodimers with CD3 occurs in the endoplasmic reticulum where a single alpha-beta TR heterodimer associates with one CD3D-CD3E heterodimer, one CD3G-CD3E heterodimer and one CD247 homodimer forming a stable octameric structure. CD3D-CD3E and CD3G-CD3E heterodimers preferentially associate with TR alpha and TR beta chains, respectively. The association of the CD247 homodimer is the last step of TcR assembly in the endoplasmic reticulum and is required for transport to the cell surface.</text>
</comment>
<proteinExistence type="predicted"/>
<dbReference type="OrthoDB" id="9631130at2759"/>
<sequence length="122" mass="13505">HMKELTFLFHHPQDASVEGQDSVSHQDKSLSADEGESITITCSYKVSAFRGLKWFIQKPEDKPVELATLFSGTSNVGKIVIKLLQDSKSSLYIPSTSVSDSASYICAVEAQCEERSITQYNN</sequence>
<evidence type="ECO:0000256" key="3">
    <source>
        <dbReference type="ARBA" id="ARBA00022729"/>
    </source>
</evidence>
<feature type="domain" description="Ig-like" evidence="9">
    <location>
        <begin position="12"/>
        <end position="118"/>
    </location>
</feature>
<evidence type="ECO:0000313" key="11">
    <source>
        <dbReference type="Proteomes" id="UP000694569"/>
    </source>
</evidence>
<evidence type="ECO:0000256" key="1">
    <source>
        <dbReference type="ARBA" id="ARBA00004236"/>
    </source>
</evidence>
<keyword evidence="8" id="KW-0391">Immunity</keyword>
<evidence type="ECO:0000313" key="10">
    <source>
        <dbReference type="Ensembl" id="ENSLLEP00000009232.1"/>
    </source>
</evidence>
<reference evidence="10" key="2">
    <citation type="submission" date="2025-09" db="UniProtKB">
        <authorList>
            <consortium name="Ensembl"/>
        </authorList>
    </citation>
    <scope>IDENTIFICATION</scope>
</reference>
<dbReference type="GeneTree" id="ENSGT01070000254882"/>
<dbReference type="InterPro" id="IPR013783">
    <property type="entry name" value="Ig-like_fold"/>
</dbReference>
<keyword evidence="3" id="KW-0732">Signal</keyword>
<dbReference type="AlphaFoldDB" id="A0A8C5M459"/>
<dbReference type="SUPFAM" id="SSF48726">
    <property type="entry name" value="Immunoglobulin"/>
    <property type="match status" value="1"/>
</dbReference>
<dbReference type="InterPro" id="IPR051896">
    <property type="entry name" value="TCR_alpha_variable"/>
</dbReference>
<evidence type="ECO:0000256" key="8">
    <source>
        <dbReference type="ARBA" id="ARBA00043266"/>
    </source>
</evidence>
<keyword evidence="5" id="KW-1015">Disulfide bond</keyword>